<feature type="signal peptide" evidence="1">
    <location>
        <begin position="1"/>
        <end position="20"/>
    </location>
</feature>
<dbReference type="EMBL" id="JAANBB010000007">
    <property type="protein sequence ID" value="KAF7557140.1"/>
    <property type="molecule type" value="Genomic_DNA"/>
</dbReference>
<evidence type="ECO:0000259" key="2">
    <source>
        <dbReference type="Pfam" id="PF14479"/>
    </source>
</evidence>
<evidence type="ECO:0000256" key="1">
    <source>
        <dbReference type="SAM" id="SignalP"/>
    </source>
</evidence>
<dbReference type="AlphaFoldDB" id="A0A9P5LKL8"/>
<protein>
    <recommendedName>
        <fullName evidence="2">Prion-inhibition and propagation HeLo domain-containing protein</fullName>
    </recommendedName>
</protein>
<evidence type="ECO:0000313" key="4">
    <source>
        <dbReference type="Proteomes" id="UP000722485"/>
    </source>
</evidence>
<gene>
    <name evidence="3" type="ORF">G7Z17_g978</name>
</gene>
<evidence type="ECO:0000313" key="3">
    <source>
        <dbReference type="EMBL" id="KAF7557140.1"/>
    </source>
</evidence>
<proteinExistence type="predicted"/>
<dbReference type="OrthoDB" id="10255963at2759"/>
<dbReference type="Proteomes" id="UP000722485">
    <property type="component" value="Unassembled WGS sequence"/>
</dbReference>
<dbReference type="Gene3D" id="1.20.120.1020">
    <property type="entry name" value="Prion-inhibition and propagation, HeLo domain"/>
    <property type="match status" value="1"/>
</dbReference>
<keyword evidence="4" id="KW-1185">Reference proteome</keyword>
<feature type="chain" id="PRO_5040223007" description="Prion-inhibition and propagation HeLo domain-containing protein" evidence="1">
    <location>
        <begin position="21"/>
        <end position="460"/>
    </location>
</feature>
<name>A0A9P5LKL8_9HYPO</name>
<dbReference type="InterPro" id="IPR038305">
    <property type="entry name" value="HeLo_sf"/>
</dbReference>
<comment type="caution">
    <text evidence="3">The sequence shown here is derived from an EMBL/GenBank/DDBJ whole genome shotgun (WGS) entry which is preliminary data.</text>
</comment>
<dbReference type="InterPro" id="IPR029498">
    <property type="entry name" value="HeLo_dom"/>
</dbReference>
<accession>A0A9P5LKL8</accession>
<keyword evidence="1" id="KW-0732">Signal</keyword>
<sequence length="460" mass="51768">MSLKTIFSSIAALMATAVMANDSIPSSAFENGGRDAAVAAAPMYHFGRSWGRAPCYPEAAEHGGVQTDGVDSDLCFSSQNGGCADPGPWNGVNSPGNPFPVYYTVRQCNDNEWRVAYSIYFKKDSGHKSDWENSIVIWNGDGNGQWARSATLLGFHSSWDYIKWDEIQNTVNDDDLFLQGGQNLNHAKVYQGFFYHATFSTRKTSLNTCANTRDEFRSWDWYFLPGADWLYDGRRFGRDYQVCQVRLDVARIRLGRWGDAININADSRFTTPSADDMPAELVRSILEELLLLFQSIEKSSRRYKLTADPQDLTLFEDKDMNPVFRALHGKLRDLASQRQRKTSLVKKTAWALYDSKNFEKMVDQISGFVEELEKLFPVEGASRKLSKADVKEIDDDQSLEALRDAAHSIDTIMADAVEQKMEATKGSNYVGSMILNDHAMAQLKEGQEYKLEIGMAVKDS</sequence>
<dbReference type="PANTHER" id="PTHR37542:SF3">
    <property type="entry name" value="PRION-INHIBITION AND PROPAGATION HELO DOMAIN-CONTAINING PROTEIN"/>
    <property type="match status" value="1"/>
</dbReference>
<dbReference type="Pfam" id="PF14479">
    <property type="entry name" value="HeLo"/>
    <property type="match status" value="1"/>
</dbReference>
<organism evidence="3 4">
    <name type="scientific">Cylindrodendrum hubeiense</name>
    <dbReference type="NCBI Taxonomy" id="595255"/>
    <lineage>
        <taxon>Eukaryota</taxon>
        <taxon>Fungi</taxon>
        <taxon>Dikarya</taxon>
        <taxon>Ascomycota</taxon>
        <taxon>Pezizomycotina</taxon>
        <taxon>Sordariomycetes</taxon>
        <taxon>Hypocreomycetidae</taxon>
        <taxon>Hypocreales</taxon>
        <taxon>Nectriaceae</taxon>
        <taxon>Cylindrodendrum</taxon>
    </lineage>
</organism>
<feature type="domain" description="Prion-inhibition and propagation HeLo" evidence="2">
    <location>
        <begin position="232"/>
        <end position="402"/>
    </location>
</feature>
<reference evidence="3" key="1">
    <citation type="submission" date="2020-03" db="EMBL/GenBank/DDBJ databases">
        <title>Draft Genome Sequence of Cylindrodendrum hubeiense.</title>
        <authorList>
            <person name="Buettner E."/>
            <person name="Kellner H."/>
        </authorList>
    </citation>
    <scope>NUCLEOTIDE SEQUENCE</scope>
    <source>
        <strain evidence="3">IHI 201604</strain>
    </source>
</reference>
<dbReference type="PANTHER" id="PTHR37542">
    <property type="entry name" value="HELO DOMAIN-CONTAINING PROTEIN-RELATED"/>
    <property type="match status" value="1"/>
</dbReference>